<evidence type="ECO:0000313" key="8">
    <source>
        <dbReference type="Proteomes" id="UP000694891"/>
    </source>
</evidence>
<evidence type="ECO:0000313" key="7">
    <source>
        <dbReference type="Ensembl" id="ENSSPAP00000011384.1"/>
    </source>
</evidence>
<keyword evidence="8" id="KW-1185">Reference proteome</keyword>
<dbReference type="PROSITE" id="PS50049">
    <property type="entry name" value="THD_2"/>
    <property type="match status" value="1"/>
</dbReference>
<keyword evidence="5" id="KW-0812">Transmembrane</keyword>
<name>A0A3B4ZZE6_9TELE</name>
<dbReference type="GO" id="GO:0005615">
    <property type="term" value="C:extracellular space"/>
    <property type="evidence" value="ECO:0007669"/>
    <property type="project" value="UniProtKB-KW"/>
</dbReference>
<sequence length="237" mass="26648">MINTYQTSLAPPPLPPRLSRSQAVLIPGPLPSQSHTKVLIRFLVGVVVLQLVLSVAGFIFLYHNDVMLKGTEEKNLREIEGKAAFLSSDDHETSHGALARMMVESTAENAPGYLQWNIKHSLRRNVGYYQRSWVTVLQSGDYFVYSRVTFSKSDPQLVLFSSVKLRKKETEKEETVMQAYCSLPSSTNHPVGLPHKCTATQGQLVTLEKGNQLSVWVERLSLVDYDDRATTFGMYKL</sequence>
<evidence type="ECO:0000256" key="3">
    <source>
        <dbReference type="ARBA" id="ARBA00022514"/>
    </source>
</evidence>
<dbReference type="GO" id="GO:0016020">
    <property type="term" value="C:membrane"/>
    <property type="evidence" value="ECO:0007669"/>
    <property type="project" value="UniProtKB-SubCell"/>
</dbReference>
<evidence type="ECO:0000256" key="5">
    <source>
        <dbReference type="SAM" id="Phobius"/>
    </source>
</evidence>
<feature type="transmembrane region" description="Helical" evidence="5">
    <location>
        <begin position="38"/>
        <end position="62"/>
    </location>
</feature>
<evidence type="ECO:0000256" key="1">
    <source>
        <dbReference type="ARBA" id="ARBA00004370"/>
    </source>
</evidence>
<feature type="domain" description="THD" evidence="6">
    <location>
        <begin position="97"/>
        <end position="237"/>
    </location>
</feature>
<keyword evidence="4 5" id="KW-0472">Membrane</keyword>
<dbReference type="InterPro" id="IPR008983">
    <property type="entry name" value="Tumour_necrosis_fac-like_dom"/>
</dbReference>
<dbReference type="GO" id="GO:0005125">
    <property type="term" value="F:cytokine activity"/>
    <property type="evidence" value="ECO:0007669"/>
    <property type="project" value="UniProtKB-KW"/>
</dbReference>
<keyword evidence="3" id="KW-0202">Cytokine</keyword>
<dbReference type="PANTHER" id="PTHR11471">
    <property type="entry name" value="TUMOR NECROSIS FACTOR FAMILY MEMBER"/>
    <property type="match status" value="1"/>
</dbReference>
<evidence type="ECO:0000256" key="2">
    <source>
        <dbReference type="ARBA" id="ARBA00008670"/>
    </source>
</evidence>
<evidence type="ECO:0000259" key="6">
    <source>
        <dbReference type="PROSITE" id="PS50049"/>
    </source>
</evidence>
<evidence type="ECO:0000313" key="9">
    <source>
        <dbReference type="RefSeq" id="XP_008305220.1"/>
    </source>
</evidence>
<comment type="similarity">
    <text evidence="2">Belongs to the tumor necrosis factor family.</text>
</comment>
<dbReference type="GO" id="GO:0006955">
    <property type="term" value="P:immune response"/>
    <property type="evidence" value="ECO:0007669"/>
    <property type="project" value="InterPro"/>
</dbReference>
<reference evidence="7" key="1">
    <citation type="submission" date="2023-09" db="UniProtKB">
        <authorList>
            <consortium name="Ensembl"/>
        </authorList>
    </citation>
    <scope>IDENTIFICATION</scope>
</reference>
<gene>
    <name evidence="9" type="primary">LOC103376579</name>
</gene>
<organism evidence="7">
    <name type="scientific">Stegastes partitus</name>
    <name type="common">bicolor damselfish</name>
    <dbReference type="NCBI Taxonomy" id="144197"/>
    <lineage>
        <taxon>Eukaryota</taxon>
        <taxon>Metazoa</taxon>
        <taxon>Chordata</taxon>
        <taxon>Craniata</taxon>
        <taxon>Vertebrata</taxon>
        <taxon>Euteleostomi</taxon>
        <taxon>Actinopterygii</taxon>
        <taxon>Neopterygii</taxon>
        <taxon>Teleostei</taxon>
        <taxon>Neoteleostei</taxon>
        <taxon>Acanthomorphata</taxon>
        <taxon>Ovalentaria</taxon>
        <taxon>Pomacentridae</taxon>
        <taxon>Stegastes</taxon>
    </lineage>
</organism>
<dbReference type="Gene3D" id="2.60.120.40">
    <property type="match status" value="1"/>
</dbReference>
<dbReference type="OrthoDB" id="8667946at2759"/>
<dbReference type="SMART" id="SM00207">
    <property type="entry name" value="TNF"/>
    <property type="match status" value="1"/>
</dbReference>
<evidence type="ECO:0000256" key="4">
    <source>
        <dbReference type="ARBA" id="ARBA00023136"/>
    </source>
</evidence>
<dbReference type="GeneTree" id="ENSGT00510000051633"/>
<dbReference type="STRING" id="144197.ENSSPAP00000011384"/>
<dbReference type="InterPro" id="IPR006052">
    <property type="entry name" value="TNF_dom"/>
</dbReference>
<dbReference type="PANTHER" id="PTHR11471:SF57">
    <property type="entry name" value="CD154"/>
    <property type="match status" value="1"/>
</dbReference>
<comment type="subcellular location">
    <subcellularLocation>
        <location evidence="1">Membrane</location>
    </subcellularLocation>
</comment>
<dbReference type="GO" id="GO:0005164">
    <property type="term" value="F:tumor necrosis factor receptor binding"/>
    <property type="evidence" value="ECO:0007669"/>
    <property type="project" value="InterPro"/>
</dbReference>
<dbReference type="RefSeq" id="XP_008305220.1">
    <property type="nucleotide sequence ID" value="XM_008306998.1"/>
</dbReference>
<keyword evidence="5" id="KW-1133">Transmembrane helix</keyword>
<protein>
    <submittedName>
        <fullName evidence="7 9">Tumor necrosis factor ligand superfamily member 6-like</fullName>
    </submittedName>
</protein>
<dbReference type="Proteomes" id="UP000694891">
    <property type="component" value="Unplaced"/>
</dbReference>
<accession>A0A3B4ZZE6</accession>
<proteinExistence type="inferred from homology"/>
<dbReference type="CTD" id="959"/>
<dbReference type="SUPFAM" id="SSF49842">
    <property type="entry name" value="TNF-like"/>
    <property type="match status" value="1"/>
</dbReference>
<dbReference type="AlphaFoldDB" id="A0A3B4ZZE6"/>
<reference evidence="9" key="2">
    <citation type="submission" date="2025-04" db="UniProtKB">
        <authorList>
            <consortium name="RefSeq"/>
        </authorList>
    </citation>
    <scope>IDENTIFICATION</scope>
</reference>
<dbReference type="Ensembl" id="ENSSPAT00000011586.1">
    <property type="protein sequence ID" value="ENSSPAP00000011384.1"/>
    <property type="gene ID" value="ENSSPAG00000008666.1"/>
</dbReference>
<dbReference type="Pfam" id="PF00229">
    <property type="entry name" value="TNF"/>
    <property type="match status" value="1"/>
</dbReference>